<dbReference type="GO" id="GO:0043138">
    <property type="term" value="F:3'-5' DNA helicase activity"/>
    <property type="evidence" value="ECO:0007669"/>
    <property type="project" value="TreeGrafter"/>
</dbReference>
<organism evidence="7 8">
    <name type="scientific">Heyndrickxia shackletonii</name>
    <dbReference type="NCBI Taxonomy" id="157838"/>
    <lineage>
        <taxon>Bacteria</taxon>
        <taxon>Bacillati</taxon>
        <taxon>Bacillota</taxon>
        <taxon>Bacilli</taxon>
        <taxon>Bacillales</taxon>
        <taxon>Bacillaceae</taxon>
        <taxon>Heyndrickxia</taxon>
    </lineage>
</organism>
<dbReference type="GO" id="GO:0003677">
    <property type="term" value="F:DNA binding"/>
    <property type="evidence" value="ECO:0007669"/>
    <property type="project" value="InterPro"/>
</dbReference>
<name>A0A0Q3WWK1_9BACI</name>
<accession>A0A0Q3WWK1</accession>
<dbReference type="Pfam" id="PF00580">
    <property type="entry name" value="UvrD-helicase"/>
    <property type="match status" value="1"/>
</dbReference>
<evidence type="ECO:0000256" key="5">
    <source>
        <dbReference type="PROSITE-ProRule" id="PRU00560"/>
    </source>
</evidence>
<evidence type="ECO:0000313" key="8">
    <source>
        <dbReference type="Proteomes" id="UP000051888"/>
    </source>
</evidence>
<dbReference type="InterPro" id="IPR048228">
    <property type="entry name" value="HelD_bacillota"/>
</dbReference>
<dbReference type="Proteomes" id="UP000051888">
    <property type="component" value="Unassembled WGS sequence"/>
</dbReference>
<protein>
    <submittedName>
        <fullName evidence="7">DNA helicase UvrD</fullName>
    </submittedName>
</protein>
<dbReference type="SUPFAM" id="SSF52540">
    <property type="entry name" value="P-loop containing nucleoside triphosphate hydrolases"/>
    <property type="match status" value="1"/>
</dbReference>
<keyword evidence="2 5" id="KW-0378">Hydrolase</keyword>
<dbReference type="Gene3D" id="3.40.50.300">
    <property type="entry name" value="P-loop containing nucleotide triphosphate hydrolases"/>
    <property type="match status" value="3"/>
</dbReference>
<keyword evidence="3 5" id="KW-0347">Helicase</keyword>
<keyword evidence="4 5" id="KW-0067">ATP-binding</keyword>
<sequence>MENQSREWTQEQERVDYTVKKVRSHINTLVASAENVKQEAEEIRRNFWEDVTVNFDEPDDVIETMTSIKQQMELLSERERSYGHVEENVKTLQKLASSPYFARVDFSEEKEPLEQIYIGIASFLDEHDEYLVYDWRAPISSIYYDGIPGPVSYKTPEGTRYGEMELKRQFLIRDGVIQSMFDTGVTIGDEMLQEILGAKANTHMKSIVATIQKEQNKIIRDIKSQLLFVQGAAGSGKTSVALQRIAFLLYHFRESLNAEQIILFSPNPLFNSYISKVLPELGENNMVQTTFYDYARHRIGKDLEVESLFEQFENRLKDRDEPSDIREKAINVKGSLDFYHAIQQYAEQLLDNGLFFRDIVFRGKQLISKQEIAELFYSYDKSYSLPNRFPLVAKQLLRMLDEKAREEEQEEWVEEQMELLDRDDFLAAFKSVKSGKNDEVFDSFEQEKSYLAKEIVGRYFRRLKRSVKQYRFFHRKAQYIHFLEQVPKLMQLDKLGMSQSEWDSIRSQTMSRLRNKQIQMEDVVPYMYLSDLIEGKKSQTSMKYVFIDEIQDYTPIQLAYLRFLFPYSKFTMLGDINQSIHGTESESKIQIAEEIFQNQKSEIVYLKKSYRSTMPITRFTKAILEDGEEVELFERDGELPTVLITKNKNEMLEKVFEKAKCLSKESNTVAIIGKSLEQCEEAFRYLQMRMDVTLLGMETREFNEGVIVIPSYLAKGLEFDSVIVLNASDEVYRDSERKLLYTICTRAMHRLVITSIGTPTRLLNSVQNDYYQIAEIRGE</sequence>
<dbReference type="EMBL" id="LJJC01000004">
    <property type="protein sequence ID" value="KQL53140.1"/>
    <property type="molecule type" value="Genomic_DNA"/>
</dbReference>
<keyword evidence="8" id="KW-1185">Reference proteome</keyword>
<comment type="caution">
    <text evidence="7">The sequence shown here is derived from an EMBL/GenBank/DDBJ whole genome shotgun (WGS) entry which is preliminary data.</text>
</comment>
<reference evidence="7 8" key="1">
    <citation type="submission" date="2015-09" db="EMBL/GenBank/DDBJ databases">
        <title>Genome sequencing project for genomic taxonomy and phylogenomics of Bacillus-like bacteria.</title>
        <authorList>
            <person name="Liu B."/>
            <person name="Wang J."/>
            <person name="Zhu Y."/>
            <person name="Liu G."/>
            <person name="Chen Q."/>
            <person name="Chen Z."/>
            <person name="Lan J."/>
            <person name="Che J."/>
            <person name="Ge C."/>
            <person name="Shi H."/>
            <person name="Pan Z."/>
            <person name="Liu X."/>
        </authorList>
    </citation>
    <scope>NUCLEOTIDE SEQUENCE [LARGE SCALE GENOMIC DNA]</scope>
    <source>
        <strain evidence="7 8">LMG 18435</strain>
    </source>
</reference>
<dbReference type="InterPro" id="IPR027785">
    <property type="entry name" value="UvrD-like_helicase_C"/>
</dbReference>
<dbReference type="NCBIfam" id="NF041464">
    <property type="entry name" value="HelD_BACSU"/>
    <property type="match status" value="1"/>
</dbReference>
<dbReference type="RefSeq" id="WP_055738866.1">
    <property type="nucleotide sequence ID" value="NZ_JAAIWL010000004.1"/>
</dbReference>
<dbReference type="OrthoDB" id="9787585at2"/>
<evidence type="ECO:0000259" key="6">
    <source>
        <dbReference type="PROSITE" id="PS51198"/>
    </source>
</evidence>
<evidence type="ECO:0000313" key="7">
    <source>
        <dbReference type="EMBL" id="KQL53140.1"/>
    </source>
</evidence>
<dbReference type="InterPro" id="IPR014016">
    <property type="entry name" value="UvrD-like_ATP-bd"/>
</dbReference>
<dbReference type="GO" id="GO:0000725">
    <property type="term" value="P:recombinational repair"/>
    <property type="evidence" value="ECO:0007669"/>
    <property type="project" value="TreeGrafter"/>
</dbReference>
<dbReference type="AlphaFoldDB" id="A0A0Q3WWK1"/>
<proteinExistence type="predicted"/>
<dbReference type="PROSITE" id="PS51198">
    <property type="entry name" value="UVRD_HELICASE_ATP_BIND"/>
    <property type="match status" value="1"/>
</dbReference>
<evidence type="ECO:0000256" key="4">
    <source>
        <dbReference type="ARBA" id="ARBA00022840"/>
    </source>
</evidence>
<dbReference type="Pfam" id="PF13538">
    <property type="entry name" value="UvrD_C_2"/>
    <property type="match status" value="1"/>
</dbReference>
<evidence type="ECO:0000256" key="3">
    <source>
        <dbReference type="ARBA" id="ARBA00022806"/>
    </source>
</evidence>
<evidence type="ECO:0000256" key="2">
    <source>
        <dbReference type="ARBA" id="ARBA00022801"/>
    </source>
</evidence>
<gene>
    <name evidence="7" type="ORF">AN964_06215</name>
</gene>
<feature type="domain" description="UvrD-like helicase ATP-binding" evidence="6">
    <location>
        <begin position="210"/>
        <end position="613"/>
    </location>
</feature>
<dbReference type="GO" id="GO:0016787">
    <property type="term" value="F:hydrolase activity"/>
    <property type="evidence" value="ECO:0007669"/>
    <property type="project" value="UniProtKB-UniRule"/>
</dbReference>
<dbReference type="PATRIC" id="fig|157838.3.peg.1389"/>
<evidence type="ECO:0000256" key="1">
    <source>
        <dbReference type="ARBA" id="ARBA00022741"/>
    </source>
</evidence>
<feature type="binding site" evidence="5">
    <location>
        <begin position="231"/>
        <end position="238"/>
    </location>
    <ligand>
        <name>ATP</name>
        <dbReference type="ChEBI" id="CHEBI:30616"/>
    </ligand>
</feature>
<dbReference type="GO" id="GO:0005524">
    <property type="term" value="F:ATP binding"/>
    <property type="evidence" value="ECO:0007669"/>
    <property type="project" value="UniProtKB-UniRule"/>
</dbReference>
<dbReference type="InterPro" id="IPR000212">
    <property type="entry name" value="DNA_helicase_UvrD/REP"/>
</dbReference>
<dbReference type="STRING" id="157838.AN964_06215"/>
<dbReference type="PANTHER" id="PTHR11070">
    <property type="entry name" value="UVRD / RECB / PCRA DNA HELICASE FAMILY MEMBER"/>
    <property type="match status" value="1"/>
</dbReference>
<dbReference type="GO" id="GO:0005829">
    <property type="term" value="C:cytosol"/>
    <property type="evidence" value="ECO:0007669"/>
    <property type="project" value="TreeGrafter"/>
</dbReference>
<keyword evidence="1 5" id="KW-0547">Nucleotide-binding</keyword>
<dbReference type="PANTHER" id="PTHR11070:SF17">
    <property type="entry name" value="DNA HELICASE IV"/>
    <property type="match status" value="1"/>
</dbReference>
<dbReference type="InterPro" id="IPR027417">
    <property type="entry name" value="P-loop_NTPase"/>
</dbReference>